<dbReference type="PANTHER" id="PTHR43522">
    <property type="entry name" value="TRANSKETOLASE"/>
    <property type="match status" value="1"/>
</dbReference>
<dbReference type="Pfam" id="PF00456">
    <property type="entry name" value="Transketolase_N"/>
    <property type="match status" value="1"/>
</dbReference>
<dbReference type="GO" id="GO:0004802">
    <property type="term" value="F:transketolase activity"/>
    <property type="evidence" value="ECO:0007669"/>
    <property type="project" value="UniProtKB-EC"/>
</dbReference>
<dbReference type="GO" id="GO:0046872">
    <property type="term" value="F:metal ion binding"/>
    <property type="evidence" value="ECO:0007669"/>
    <property type="project" value="UniProtKB-KW"/>
</dbReference>
<evidence type="ECO:0000256" key="3">
    <source>
        <dbReference type="ARBA" id="ARBA00011738"/>
    </source>
</evidence>
<comment type="catalytic activity">
    <reaction evidence="9 15">
        <text>D-sedoheptulose 7-phosphate + D-glyceraldehyde 3-phosphate = aldehydo-D-ribose 5-phosphate + D-xylulose 5-phosphate</text>
        <dbReference type="Rhea" id="RHEA:10508"/>
        <dbReference type="ChEBI" id="CHEBI:57483"/>
        <dbReference type="ChEBI" id="CHEBI:57737"/>
        <dbReference type="ChEBI" id="CHEBI:58273"/>
        <dbReference type="ChEBI" id="CHEBI:59776"/>
        <dbReference type="EC" id="2.2.1.1"/>
    </reaction>
</comment>
<dbReference type="InterPro" id="IPR049557">
    <property type="entry name" value="Transketolase_CS"/>
</dbReference>
<evidence type="ECO:0000256" key="7">
    <source>
        <dbReference type="ARBA" id="ARBA00022842"/>
    </source>
</evidence>
<keyword evidence="18" id="KW-1185">Reference proteome</keyword>
<comment type="subunit">
    <text evidence="3 15">Homodimer.</text>
</comment>
<keyword evidence="15" id="KW-0106">Calcium</keyword>
<comment type="similarity">
    <text evidence="2 15">Belongs to the transketolase family.</text>
</comment>
<dbReference type="OrthoDB" id="10267175at2759"/>
<dbReference type="FunFam" id="3.40.50.920:FF:000003">
    <property type="entry name" value="Transketolase"/>
    <property type="match status" value="1"/>
</dbReference>
<evidence type="ECO:0000256" key="14">
    <source>
        <dbReference type="PIRSR" id="PIRSR605478-5"/>
    </source>
</evidence>
<feature type="binding site" evidence="12">
    <location>
        <position position="72"/>
    </location>
    <ligand>
        <name>thiamine diphosphate</name>
        <dbReference type="ChEBI" id="CHEBI:58937"/>
    </ligand>
</feature>
<dbReference type="GO" id="GO:0005634">
    <property type="term" value="C:nucleus"/>
    <property type="evidence" value="ECO:0007669"/>
    <property type="project" value="TreeGrafter"/>
</dbReference>
<dbReference type="EMBL" id="MCFG01000014">
    <property type="protein sequence ID" value="ORX86984.1"/>
    <property type="molecule type" value="Genomic_DNA"/>
</dbReference>
<dbReference type="InterPro" id="IPR005475">
    <property type="entry name" value="Transketolase-like_Pyr-bd"/>
</dbReference>
<dbReference type="Pfam" id="PF02779">
    <property type="entry name" value="Transket_pyr"/>
    <property type="match status" value="1"/>
</dbReference>
<dbReference type="SUPFAM" id="SSF52518">
    <property type="entry name" value="Thiamin diphosphate-binding fold (THDP-binding)"/>
    <property type="match status" value="2"/>
</dbReference>
<feature type="site" description="Important for catalytic activity" evidence="14">
    <location>
        <position position="267"/>
    </location>
</feature>
<dbReference type="InterPro" id="IPR033247">
    <property type="entry name" value="Transketolase_fam"/>
</dbReference>
<feature type="binding site" evidence="12">
    <location>
        <position position="448"/>
    </location>
    <ligand>
        <name>thiamine diphosphate</name>
        <dbReference type="ChEBI" id="CHEBI:58937"/>
    </ligand>
</feature>
<dbReference type="FunFam" id="3.40.50.970:FF:000004">
    <property type="entry name" value="Transketolase"/>
    <property type="match status" value="1"/>
</dbReference>
<comment type="cofactor">
    <cofactor evidence="1">
        <name>Co(2+)</name>
        <dbReference type="ChEBI" id="CHEBI:48828"/>
    </cofactor>
</comment>
<feature type="binding site" evidence="12">
    <location>
        <position position="267"/>
    </location>
    <ligand>
        <name>thiamine diphosphate</name>
        <dbReference type="ChEBI" id="CHEBI:58937"/>
    </ligand>
</feature>
<dbReference type="Proteomes" id="UP000193944">
    <property type="component" value="Unassembled WGS sequence"/>
</dbReference>
<keyword evidence="5 15" id="KW-0808">Transferase</keyword>
<evidence type="ECO:0000313" key="17">
    <source>
        <dbReference type="EMBL" id="ORX86984.1"/>
    </source>
</evidence>
<feature type="binding site" evidence="11">
    <location>
        <position position="362"/>
    </location>
    <ligand>
        <name>substrate</name>
    </ligand>
</feature>
<feature type="binding site" evidence="11">
    <location>
        <position position="531"/>
    </location>
    <ligand>
        <name>substrate</name>
    </ligand>
</feature>
<dbReference type="InterPro" id="IPR029061">
    <property type="entry name" value="THDP-binding"/>
</dbReference>
<feature type="binding site" evidence="11">
    <location>
        <position position="484"/>
    </location>
    <ligand>
        <name>substrate</name>
    </ligand>
</feature>
<evidence type="ECO:0000256" key="12">
    <source>
        <dbReference type="PIRSR" id="PIRSR605478-3"/>
    </source>
</evidence>
<protein>
    <recommendedName>
        <fullName evidence="4 15">Transketolase</fullName>
        <ecNumber evidence="4 15">2.2.1.1</ecNumber>
    </recommendedName>
</protein>
<feature type="binding site" evidence="12">
    <location>
        <position position="162"/>
    </location>
    <ligand>
        <name>thiamine diphosphate</name>
        <dbReference type="ChEBI" id="CHEBI:58937"/>
    </ligand>
</feature>
<dbReference type="InterPro" id="IPR005474">
    <property type="entry name" value="Transketolase_N"/>
</dbReference>
<evidence type="ECO:0000256" key="10">
    <source>
        <dbReference type="PIRSR" id="PIRSR605478-1"/>
    </source>
</evidence>
<comment type="cofactor">
    <cofactor evidence="13">
        <name>Mg(2+)</name>
        <dbReference type="ChEBI" id="CHEBI:18420"/>
    </cofactor>
    <text evidence="13">Binds 1 Mg(2+) ion per subunit. Can also utilize other divalent metal cations, such as Ca(2+), Mn(2+) and Co(2+).</text>
</comment>
<feature type="binding site" evidence="13">
    <location>
        <position position="191"/>
    </location>
    <ligand>
        <name>Mg(2+)</name>
        <dbReference type="ChEBI" id="CHEBI:18420"/>
    </ligand>
</feature>
<dbReference type="NCBIfam" id="TIGR00232">
    <property type="entry name" value="tktlase_bact"/>
    <property type="match status" value="1"/>
</dbReference>
<dbReference type="GO" id="GO:0005829">
    <property type="term" value="C:cytosol"/>
    <property type="evidence" value="ECO:0007669"/>
    <property type="project" value="TreeGrafter"/>
</dbReference>
<feature type="site" description="Important for catalytic activity" evidence="14">
    <location>
        <position position="32"/>
    </location>
</feature>
<dbReference type="InterPro" id="IPR009014">
    <property type="entry name" value="Transketo_C/PFOR_II"/>
</dbReference>
<organism evidence="17 18">
    <name type="scientific">Anaeromyces robustus</name>
    <dbReference type="NCBI Taxonomy" id="1754192"/>
    <lineage>
        <taxon>Eukaryota</taxon>
        <taxon>Fungi</taxon>
        <taxon>Fungi incertae sedis</taxon>
        <taxon>Chytridiomycota</taxon>
        <taxon>Chytridiomycota incertae sedis</taxon>
        <taxon>Neocallimastigomycetes</taxon>
        <taxon>Neocallimastigales</taxon>
        <taxon>Neocallimastigaceae</taxon>
        <taxon>Anaeromyces</taxon>
    </lineage>
</organism>
<dbReference type="Pfam" id="PF22613">
    <property type="entry name" value="Transketolase_C_1"/>
    <property type="match status" value="1"/>
</dbReference>
<dbReference type="STRING" id="1754192.A0A1Y1XNU0"/>
<comment type="cofactor">
    <cofactor evidence="15">
        <name>Mg(2+)</name>
        <dbReference type="ChEBI" id="CHEBI:18420"/>
    </cofactor>
    <cofactor evidence="15">
        <name>Ca(2+)</name>
        <dbReference type="ChEBI" id="CHEBI:29108"/>
    </cofactor>
    <cofactor evidence="15">
        <name>Mn(2+)</name>
        <dbReference type="ChEBI" id="CHEBI:29035"/>
    </cofactor>
    <cofactor evidence="15">
        <name>Co(2+)</name>
        <dbReference type="ChEBI" id="CHEBI:48828"/>
    </cofactor>
    <text evidence="15">Binds 1 Mg(2+) ion per subunit. Can also utilize other divalent metal cations, such as Ca(2+), Mn(2+) and Co(2+).</text>
</comment>
<dbReference type="PROSITE" id="PS00801">
    <property type="entry name" value="TRANSKETOLASE_1"/>
    <property type="match status" value="1"/>
</dbReference>
<evidence type="ECO:0000256" key="9">
    <source>
        <dbReference type="ARBA" id="ARBA00049473"/>
    </source>
</evidence>
<comment type="function">
    <text evidence="15">Catalyzes the transfer of a two-carbon ketol group from a ketose donor to an aldose acceptor, via a covalent intermediate with the cofactor thiamine pyrophosphate.</text>
</comment>
<evidence type="ECO:0000256" key="1">
    <source>
        <dbReference type="ARBA" id="ARBA00001941"/>
    </source>
</evidence>
<dbReference type="PROSITE" id="PS00802">
    <property type="entry name" value="TRANSKETOLASE_2"/>
    <property type="match status" value="1"/>
</dbReference>
<name>A0A1Y1XNU0_9FUNG</name>
<accession>A0A1Y1XNU0</accession>
<dbReference type="InterPro" id="IPR055152">
    <property type="entry name" value="Transketolase-like_C_2"/>
</dbReference>
<feature type="active site" description="Proton donor" evidence="10">
    <location>
        <position position="421"/>
    </location>
</feature>
<keyword evidence="7 13" id="KW-0460">Magnesium</keyword>
<dbReference type="FunFam" id="3.40.50.970:FF:000003">
    <property type="entry name" value="Transketolase"/>
    <property type="match status" value="1"/>
</dbReference>
<evidence type="ECO:0000256" key="8">
    <source>
        <dbReference type="ARBA" id="ARBA00023052"/>
    </source>
</evidence>
<gene>
    <name evidence="17" type="ORF">BCR32DRAFT_289652</name>
</gene>
<evidence type="ECO:0000256" key="4">
    <source>
        <dbReference type="ARBA" id="ARBA00013152"/>
    </source>
</evidence>
<feature type="binding site" evidence="11">
    <location>
        <position position="389"/>
    </location>
    <ligand>
        <name>substrate</name>
    </ligand>
</feature>
<dbReference type="PANTHER" id="PTHR43522:SF2">
    <property type="entry name" value="TRANSKETOLASE 1-RELATED"/>
    <property type="match status" value="1"/>
</dbReference>
<dbReference type="Gene3D" id="3.40.50.920">
    <property type="match status" value="1"/>
</dbReference>
<feature type="binding site" evidence="11">
    <location>
        <position position="267"/>
    </location>
    <ligand>
        <name>substrate</name>
    </ligand>
</feature>
<evidence type="ECO:0000256" key="13">
    <source>
        <dbReference type="PIRSR" id="PIRSR605478-4"/>
    </source>
</evidence>
<feature type="domain" description="Transketolase-like pyrimidine-binding" evidence="16">
    <location>
        <begin position="359"/>
        <end position="536"/>
    </location>
</feature>
<evidence type="ECO:0000313" key="18">
    <source>
        <dbReference type="Proteomes" id="UP000193944"/>
    </source>
</evidence>
<feature type="binding site" evidence="12">
    <location>
        <begin position="120"/>
        <end position="122"/>
    </location>
    <ligand>
        <name>thiamine diphosphate</name>
        <dbReference type="ChEBI" id="CHEBI:58937"/>
    </ligand>
</feature>
<dbReference type="EC" id="2.2.1.1" evidence="4 15"/>
<feature type="binding site" evidence="13">
    <location>
        <position position="193"/>
    </location>
    <ligand>
        <name>Mg(2+)</name>
        <dbReference type="ChEBI" id="CHEBI:18420"/>
    </ligand>
</feature>
<feature type="binding site" evidence="11">
    <location>
        <position position="472"/>
    </location>
    <ligand>
        <name>substrate</name>
    </ligand>
</feature>
<reference evidence="17 18" key="2">
    <citation type="submission" date="2016-08" db="EMBL/GenBank/DDBJ databases">
        <title>Pervasive Adenine N6-methylation of Active Genes in Fungi.</title>
        <authorList>
            <consortium name="DOE Joint Genome Institute"/>
            <person name="Mondo S.J."/>
            <person name="Dannebaum R.O."/>
            <person name="Kuo R.C."/>
            <person name="Labutti K."/>
            <person name="Haridas S."/>
            <person name="Kuo A."/>
            <person name="Salamov A."/>
            <person name="Ahrendt S.R."/>
            <person name="Lipzen A."/>
            <person name="Sullivan W."/>
            <person name="Andreopoulos W.B."/>
            <person name="Clum A."/>
            <person name="Lindquist E."/>
            <person name="Daum C."/>
            <person name="Ramamoorthy G.K."/>
            <person name="Gryganskyi A."/>
            <person name="Culley D."/>
            <person name="Magnuson J.K."/>
            <person name="James T.Y."/>
            <person name="O'Malley M.A."/>
            <person name="Stajich J.E."/>
            <person name="Spatafora J.W."/>
            <person name="Visel A."/>
            <person name="Grigoriev I.V."/>
        </authorList>
    </citation>
    <scope>NUCLEOTIDE SEQUENCE [LARGE SCALE GENOMIC DNA]</scope>
    <source>
        <strain evidence="17 18">S4</strain>
    </source>
</reference>
<feature type="binding site" evidence="11">
    <location>
        <position position="480"/>
    </location>
    <ligand>
        <name>substrate</name>
    </ligand>
</feature>
<feature type="binding site" evidence="12">
    <location>
        <position position="191"/>
    </location>
    <ligand>
        <name>thiamine diphosphate</name>
        <dbReference type="ChEBI" id="CHEBI:58937"/>
    </ligand>
</feature>
<evidence type="ECO:0000256" key="11">
    <source>
        <dbReference type="PIRSR" id="PIRSR605478-2"/>
    </source>
</evidence>
<dbReference type="InterPro" id="IPR005478">
    <property type="entry name" value="Transketolase_bac-like"/>
</dbReference>
<dbReference type="GO" id="GO:0006098">
    <property type="term" value="P:pentose-phosphate shunt"/>
    <property type="evidence" value="ECO:0007669"/>
    <property type="project" value="TreeGrafter"/>
</dbReference>
<dbReference type="AlphaFoldDB" id="A0A1Y1XNU0"/>
<reference evidence="17 18" key="1">
    <citation type="submission" date="2016-08" db="EMBL/GenBank/DDBJ databases">
        <title>A Parts List for Fungal Cellulosomes Revealed by Comparative Genomics.</title>
        <authorList>
            <consortium name="DOE Joint Genome Institute"/>
            <person name="Haitjema C.H."/>
            <person name="Gilmore S.P."/>
            <person name="Henske J.K."/>
            <person name="Solomon K.V."/>
            <person name="De Groot R."/>
            <person name="Kuo A."/>
            <person name="Mondo S.J."/>
            <person name="Salamov A.A."/>
            <person name="Labutti K."/>
            <person name="Zhao Z."/>
            <person name="Chiniquy J."/>
            <person name="Barry K."/>
            <person name="Brewer H.M."/>
            <person name="Purvine S.O."/>
            <person name="Wright A.T."/>
            <person name="Boxma B."/>
            <person name="Van Alen T."/>
            <person name="Hackstein J.H."/>
            <person name="Baker S.E."/>
            <person name="Grigoriev I.V."/>
            <person name="O'Malley M.A."/>
        </authorList>
    </citation>
    <scope>NUCLEOTIDE SEQUENCE [LARGE SCALE GENOMIC DNA]</scope>
    <source>
        <strain evidence="17 18">S4</strain>
    </source>
</reference>
<evidence type="ECO:0000259" key="16">
    <source>
        <dbReference type="SMART" id="SM00861"/>
    </source>
</evidence>
<comment type="caution">
    <text evidence="17">The sequence shown here is derived from an EMBL/GenBank/DDBJ whole genome shotgun (WGS) entry which is preliminary data.</text>
</comment>
<dbReference type="InterPro" id="IPR020826">
    <property type="entry name" value="Transketolase_BS"/>
</dbReference>
<feature type="binding site" evidence="11">
    <location>
        <position position="32"/>
    </location>
    <ligand>
        <name>substrate</name>
    </ligand>
</feature>
<dbReference type="CDD" id="cd02012">
    <property type="entry name" value="TPP_TK"/>
    <property type="match status" value="1"/>
</dbReference>
<dbReference type="CDD" id="cd07033">
    <property type="entry name" value="TPP_PYR_DXS_TK_like"/>
    <property type="match status" value="1"/>
</dbReference>
<dbReference type="SUPFAM" id="SSF52922">
    <property type="entry name" value="TK C-terminal domain-like"/>
    <property type="match status" value="1"/>
</dbReference>
<dbReference type="Gene3D" id="3.40.50.970">
    <property type="match status" value="2"/>
</dbReference>
<proteinExistence type="inferred from homology"/>
<evidence type="ECO:0000256" key="2">
    <source>
        <dbReference type="ARBA" id="ARBA00007131"/>
    </source>
</evidence>
<evidence type="ECO:0000256" key="6">
    <source>
        <dbReference type="ARBA" id="ARBA00022723"/>
    </source>
</evidence>
<evidence type="ECO:0000256" key="5">
    <source>
        <dbReference type="ARBA" id="ARBA00022679"/>
    </source>
</evidence>
<comment type="cofactor">
    <cofactor evidence="12">
        <name>thiamine diphosphate</name>
        <dbReference type="ChEBI" id="CHEBI:58937"/>
    </cofactor>
    <text evidence="12">Binds 1 thiamine pyrophosphate per subunit. During the reaction, the substrate forms a covalent intermediate with the cofactor.</text>
</comment>
<sequence>MVNQTFGDIDKLSVNTIRCLSADMVQKANSGHPGAPMGCAPMSHVLFTRHFKANPKNSNWLSRDRFVLSNGHASALQYSVYHLLGYDISLQDLKDFRQYKSKTPGHPEVGMTDGIEVTTGPLGQGISNAVGLAIAEAHLAKTFNRGDYKVFDNYTYAIVGDGCLEEGINYEAASLAGHYRLGKLIVLYDANGIQIDGSVEITFTENVLKRFEAQGWHVQEVADGNNDLEAISKAIEAAKAETNRPSIIKINTTIGFGSQKQGTEKVHGAPLGNDDVAFSKKSLGFNPEESFVVPPEVKKFYDAVCQEGVEAEKNYNKMYEKYAAEYPELAAEIERRKQNKLKEGWEDKLPRFTSKDAAVATRKLSQGVLNIVCNELPEIVGGSADLSGSNLTQWKGSVDFQADETGRGTYSGRFFHFGVREHVMAAIMNGISAYRFGFIPFGSTFLNFIAYASGAVRLSALSKHQVIYIMTHDSIGVGEDGPTHQPVEIIPNLRAYPNLYVMRPADGNEVSGCYLKALKSRSTPTVLCLTRQNIPQLEGSSIENTLKGGYVLSDPATTPKVILVGTGSEVSLCVEAAKLLNDEGIAARVVSLPCWEVFDEQPEEYRESVFPKNVPVLSVEAASTFGWSKYATASCGIDNFGVSAPAAQVFKHFGLVPDVIAEKAKKLL</sequence>
<keyword evidence="6 13" id="KW-0479">Metal-binding</keyword>
<feature type="binding site" evidence="13">
    <location>
        <position position="161"/>
    </location>
    <ligand>
        <name>Mg(2+)</name>
        <dbReference type="ChEBI" id="CHEBI:18420"/>
    </ligand>
</feature>
<evidence type="ECO:0000256" key="15">
    <source>
        <dbReference type="RuleBase" id="RU004996"/>
    </source>
</evidence>
<keyword evidence="8 12" id="KW-0786">Thiamine pyrophosphate</keyword>
<dbReference type="SMART" id="SM00861">
    <property type="entry name" value="Transket_pyr"/>
    <property type="match status" value="1"/>
</dbReference>